<accession>A0ABX2CZA6</accession>
<dbReference type="Proteomes" id="UP000702425">
    <property type="component" value="Unassembled WGS sequence"/>
</dbReference>
<evidence type="ECO:0000313" key="2">
    <source>
        <dbReference type="Proteomes" id="UP000702425"/>
    </source>
</evidence>
<evidence type="ECO:0000313" key="1">
    <source>
        <dbReference type="EMBL" id="NQE35727.1"/>
    </source>
</evidence>
<comment type="caution">
    <text evidence="1">The sequence shown here is derived from an EMBL/GenBank/DDBJ whole genome shotgun (WGS) entry which is preliminary data.</text>
</comment>
<sequence length="429" mass="49250">MDIDTSLIKDIPSMAKALKNARDMAAFKRIMPYCRPFLKLLGVDEKKMDDALDKVDDLVRQIEEMSQIPDRFNDLFALRGWIIYDLLNLEVAKAAIAKADSGDIDGAETDLVNYYSAGTVRWKLQTMKEIHAFRPRIPLAQKALVDYEEERYHACVPVVLALLDGLVNELYEKRRGFFAEGVDLTAWDSISAHSLGLQVLKNLFQTSRKTTRIEPIDIPYRNGIMHGMDLGYDNKMVAAKTWAALFATHDWALKVEKGLIEPPPEEPQKTWNEIQQQQCENEVSREKLEQWRSRDITVGVDVPETGSPDRFLDATPEKRLAEYFRSWEQKNYGYMAKYLSVKLGPPVKKAPTSIRKIFESKTLQSFKFISIVDSAPGLSTISTELVFEEYGKEVKKFFDFRLINENSKGEPEMRGTPNSAWKIINWELY</sequence>
<dbReference type="RefSeq" id="WP_216670530.1">
    <property type="nucleotide sequence ID" value="NZ_SRRZ01000062.1"/>
</dbReference>
<reference evidence="1 2" key="1">
    <citation type="journal article" date="2020" name="Sci. Rep.">
        <title>A novel cyanobacterial geosmin producer, revising GeoA distribution and dispersion patterns in Bacteria.</title>
        <authorList>
            <person name="Churro C."/>
            <person name="Semedo-Aguiar A.P."/>
            <person name="Silva A.D."/>
            <person name="Pereira-Leal J.B."/>
            <person name="Leite R.B."/>
        </authorList>
    </citation>
    <scope>NUCLEOTIDE SEQUENCE [LARGE SCALE GENOMIC DNA]</scope>
    <source>
        <strain evidence="1 2">IPMA8</strain>
    </source>
</reference>
<organism evidence="1 2">
    <name type="scientific">Microcoleus asticus IPMA8</name>
    <dbReference type="NCBI Taxonomy" id="2563858"/>
    <lineage>
        <taxon>Bacteria</taxon>
        <taxon>Bacillati</taxon>
        <taxon>Cyanobacteriota</taxon>
        <taxon>Cyanophyceae</taxon>
        <taxon>Oscillatoriophycideae</taxon>
        <taxon>Oscillatoriales</taxon>
        <taxon>Microcoleaceae</taxon>
        <taxon>Microcoleus</taxon>
        <taxon>Microcoleus asticus</taxon>
    </lineage>
</organism>
<proteinExistence type="predicted"/>
<keyword evidence="2" id="KW-1185">Reference proteome</keyword>
<name>A0ABX2CZA6_9CYAN</name>
<gene>
    <name evidence="1" type="ORF">E5S67_03462</name>
</gene>
<protein>
    <submittedName>
        <fullName evidence="1">Uncharacterized protein</fullName>
    </submittedName>
</protein>
<dbReference type="EMBL" id="SRRZ01000062">
    <property type="protein sequence ID" value="NQE35727.1"/>
    <property type="molecule type" value="Genomic_DNA"/>
</dbReference>